<dbReference type="Gene3D" id="3.30.2400.10">
    <property type="entry name" value="Major capsid protein gp5"/>
    <property type="match status" value="1"/>
</dbReference>
<evidence type="ECO:0000256" key="2">
    <source>
        <dbReference type="SAM" id="Coils"/>
    </source>
</evidence>
<dbReference type="SUPFAM" id="SSF56563">
    <property type="entry name" value="Major capsid protein gp5"/>
    <property type="match status" value="1"/>
</dbReference>
<comment type="caution">
    <text evidence="4">The sequence shown here is derived from an EMBL/GenBank/DDBJ whole genome shotgun (WGS) entry which is preliminary data.</text>
</comment>
<dbReference type="AlphaFoldDB" id="A0A2W7NEA2"/>
<gene>
    <name evidence="4" type="ORF">LX81_00448</name>
</gene>
<dbReference type="InterPro" id="IPR054612">
    <property type="entry name" value="Phage_capsid-like_C"/>
</dbReference>
<keyword evidence="5" id="KW-1185">Reference proteome</keyword>
<accession>A0A2W7NEA2</accession>
<reference evidence="4 5" key="1">
    <citation type="submission" date="2018-06" db="EMBL/GenBank/DDBJ databases">
        <title>Genomic Encyclopedia of Archaeal and Bacterial Type Strains, Phase II (KMG-II): from individual species to whole genera.</title>
        <authorList>
            <person name="Goeker M."/>
        </authorList>
    </citation>
    <scope>NUCLEOTIDE SEQUENCE [LARGE SCALE GENOMIC DNA]</scope>
    <source>
        <strain evidence="4 5">DSM 22009</strain>
    </source>
</reference>
<keyword evidence="2" id="KW-0175">Coiled coil</keyword>
<dbReference type="Gene3D" id="3.30.2320.10">
    <property type="entry name" value="hypothetical protein PF0899 domain"/>
    <property type="match status" value="1"/>
</dbReference>
<dbReference type="Pfam" id="PF05065">
    <property type="entry name" value="Phage_capsid"/>
    <property type="match status" value="1"/>
</dbReference>
<feature type="domain" description="Phage capsid-like C-terminal" evidence="3">
    <location>
        <begin position="129"/>
        <end position="388"/>
    </location>
</feature>
<dbReference type="OrthoDB" id="637859at2"/>
<evidence type="ECO:0000259" key="3">
    <source>
        <dbReference type="Pfam" id="PF05065"/>
    </source>
</evidence>
<dbReference type="InterPro" id="IPR024455">
    <property type="entry name" value="Phage_capsid"/>
</dbReference>
<feature type="coiled-coil region" evidence="2">
    <location>
        <begin position="39"/>
        <end position="66"/>
    </location>
</feature>
<proteinExistence type="predicted"/>
<evidence type="ECO:0000256" key="1">
    <source>
        <dbReference type="ARBA" id="ARBA00004328"/>
    </source>
</evidence>
<dbReference type="NCBIfam" id="TIGR01554">
    <property type="entry name" value="major_cap_HK97"/>
    <property type="match status" value="1"/>
</dbReference>
<organism evidence="4 5">
    <name type="scientific">Palleronia aestuarii</name>
    <dbReference type="NCBI Taxonomy" id="568105"/>
    <lineage>
        <taxon>Bacteria</taxon>
        <taxon>Pseudomonadati</taxon>
        <taxon>Pseudomonadota</taxon>
        <taxon>Alphaproteobacteria</taxon>
        <taxon>Rhodobacterales</taxon>
        <taxon>Roseobacteraceae</taxon>
        <taxon>Palleronia</taxon>
    </lineage>
</organism>
<name>A0A2W7NEA2_9RHOB</name>
<dbReference type="RefSeq" id="WP_111535661.1">
    <property type="nucleotide sequence ID" value="NZ_QKZL01000002.1"/>
</dbReference>
<sequence length="392" mass="42287">MTYHDKRGLAALKAAGDHLRKKDAGDPFDILARKIGDMADATKERLQKASDEIAGIDARLDTIETKTSRPKGFFGGTPEPMTWGQEFTKSREGDLRDLANTNSGKVQLNVKAITSDPASAGTLNVLQRDAISMLPKRRLTIRDLLGVISISSGSVEYVNQLTRPGSAATVMEGALKPESDMTLELKTTSAEVIAHWIKASRQILEDAPQLRDLIDVELRYGLSLSEETQILLGDGSAANLLGLIPSATAFADPLAIGASASPLDTIGSAMLQTALTDFIPDGIVMHPSDWMRMRLLKDADGKYILGNPQTEVTPMLFGLPVVATQAMAVDTFLVGSFASAATLYDRWQPRVEVGYVNDDFTRNLVTVLAEERIALAVKQPLALTYGEFGIAA</sequence>
<evidence type="ECO:0000313" key="4">
    <source>
        <dbReference type="EMBL" id="PZX18755.1"/>
    </source>
</evidence>
<comment type="subcellular location">
    <subcellularLocation>
        <location evidence="1">Virion</location>
    </subcellularLocation>
</comment>
<protein>
    <submittedName>
        <fullName evidence="4">HK97 family phage major capsid protein</fullName>
    </submittedName>
</protein>
<dbReference type="EMBL" id="QKZL01000002">
    <property type="protein sequence ID" value="PZX18755.1"/>
    <property type="molecule type" value="Genomic_DNA"/>
</dbReference>
<evidence type="ECO:0000313" key="5">
    <source>
        <dbReference type="Proteomes" id="UP000248916"/>
    </source>
</evidence>
<dbReference type="Proteomes" id="UP000248916">
    <property type="component" value="Unassembled WGS sequence"/>
</dbReference>